<accession>A0A1N7CEX7</accession>
<gene>
    <name evidence="1" type="ORF">SAMN05421809_1667</name>
</gene>
<evidence type="ECO:0000313" key="2">
    <source>
        <dbReference type="Proteomes" id="UP000185687"/>
    </source>
</evidence>
<proteinExistence type="predicted"/>
<protein>
    <submittedName>
        <fullName evidence="1">Uncharacterized protein</fullName>
    </submittedName>
</protein>
<keyword evidence="2" id="KW-1185">Reference proteome</keyword>
<organism evidence="1 2">
    <name type="scientific">Natronorubrum daqingense</name>
    <dbReference type="NCBI Taxonomy" id="588898"/>
    <lineage>
        <taxon>Archaea</taxon>
        <taxon>Methanobacteriati</taxon>
        <taxon>Methanobacteriota</taxon>
        <taxon>Stenosarchaea group</taxon>
        <taxon>Halobacteria</taxon>
        <taxon>Halobacteriales</taxon>
        <taxon>Natrialbaceae</taxon>
        <taxon>Natronorubrum</taxon>
    </lineage>
</organism>
<evidence type="ECO:0000313" key="1">
    <source>
        <dbReference type="EMBL" id="SIR62158.1"/>
    </source>
</evidence>
<name>A0A1N7CEX7_9EURY</name>
<sequence length="34" mass="3811">MNVLKEVKVSRLVYCSDDRNGCPVYNLYTLGSSS</sequence>
<dbReference type="Proteomes" id="UP000185687">
    <property type="component" value="Unassembled WGS sequence"/>
</dbReference>
<reference evidence="1 2" key="1">
    <citation type="submission" date="2017-01" db="EMBL/GenBank/DDBJ databases">
        <authorList>
            <person name="Mah S.A."/>
            <person name="Swanson W.J."/>
            <person name="Moy G.W."/>
            <person name="Vacquier V.D."/>
        </authorList>
    </citation>
    <scope>NUCLEOTIDE SEQUENCE [LARGE SCALE GENOMIC DNA]</scope>
    <source>
        <strain evidence="1 2">CGMCC 1.8909</strain>
    </source>
</reference>
<dbReference type="EMBL" id="FTNP01000002">
    <property type="protein sequence ID" value="SIR62158.1"/>
    <property type="molecule type" value="Genomic_DNA"/>
</dbReference>
<dbReference type="AlphaFoldDB" id="A0A1N7CEX7"/>